<reference evidence="1 2" key="1">
    <citation type="submission" date="2014-03" db="EMBL/GenBank/DDBJ databases">
        <title>Draft genome of the hookworm Oesophagostomum dentatum.</title>
        <authorList>
            <person name="Mitreva M."/>
        </authorList>
    </citation>
    <scope>NUCLEOTIDE SEQUENCE [LARGE SCALE GENOMIC DNA]</scope>
    <source>
        <strain evidence="1 2">OD-Hann</strain>
    </source>
</reference>
<dbReference type="AlphaFoldDB" id="A0A0B1SSM8"/>
<evidence type="ECO:0000313" key="2">
    <source>
        <dbReference type="Proteomes" id="UP000053660"/>
    </source>
</evidence>
<sequence>MDSIVTRVDLMDELWNLCHRGFELVCDRFPHMKSYYRLAEMELSRGNIETAYGYLTRHIFRRKKREDSLFDSVVEITSQDIDRSGSFPYHVERALKLTMVLAYRMKDVSTLISIITTLVANVEIRNEMYILKERQGAILMHAANRLYILIMESPSPKALRSELYRAWQAVTRCKSLIVRTVEARIATLIEHVFGSVADFVAEQSMLEDTRKKQVRKRKLTSYDLGSSQSYPVLLLPGAVPSTVDQTSHGGDPLKLMRLALQT</sequence>
<organism evidence="1 2">
    <name type="scientific">Oesophagostomum dentatum</name>
    <name type="common">Nodular worm</name>
    <dbReference type="NCBI Taxonomy" id="61180"/>
    <lineage>
        <taxon>Eukaryota</taxon>
        <taxon>Metazoa</taxon>
        <taxon>Ecdysozoa</taxon>
        <taxon>Nematoda</taxon>
        <taxon>Chromadorea</taxon>
        <taxon>Rhabditida</taxon>
        <taxon>Rhabditina</taxon>
        <taxon>Rhabditomorpha</taxon>
        <taxon>Strongyloidea</taxon>
        <taxon>Strongylidae</taxon>
        <taxon>Oesophagostomum</taxon>
    </lineage>
</organism>
<gene>
    <name evidence="1" type="ORF">OESDEN_13329</name>
</gene>
<evidence type="ECO:0000313" key="1">
    <source>
        <dbReference type="EMBL" id="KHJ86906.1"/>
    </source>
</evidence>
<protein>
    <submittedName>
        <fullName evidence="1">Uncharacterized protein</fullName>
    </submittedName>
</protein>
<accession>A0A0B1SSM8</accession>
<dbReference type="Proteomes" id="UP000053660">
    <property type="component" value="Unassembled WGS sequence"/>
</dbReference>
<keyword evidence="2" id="KW-1185">Reference proteome</keyword>
<dbReference type="EMBL" id="KN559088">
    <property type="protein sequence ID" value="KHJ86906.1"/>
    <property type="molecule type" value="Genomic_DNA"/>
</dbReference>
<dbReference type="OrthoDB" id="269919at2759"/>
<name>A0A0B1SSM8_OESDE</name>
<proteinExistence type="predicted"/>